<feature type="compositionally biased region" description="Gly residues" evidence="2">
    <location>
        <begin position="103"/>
        <end position="112"/>
    </location>
</feature>
<dbReference type="AlphaFoldDB" id="A0A8J4Y939"/>
<dbReference type="GO" id="GO:0003723">
    <property type="term" value="F:RNA binding"/>
    <property type="evidence" value="ECO:0007669"/>
    <property type="project" value="UniProtKB-KW"/>
</dbReference>
<name>A0A8J4Y939_CHIOP</name>
<evidence type="ECO:0000313" key="4">
    <source>
        <dbReference type="EMBL" id="KAG0719834.1"/>
    </source>
</evidence>
<gene>
    <name evidence="4" type="primary">CHTOP</name>
    <name evidence="4" type="ORF">GWK47_007065</name>
</gene>
<dbReference type="SMART" id="SM01218">
    <property type="entry name" value="FoP_duplication"/>
    <property type="match status" value="1"/>
</dbReference>
<feature type="compositionally biased region" description="Low complexity" evidence="2">
    <location>
        <begin position="78"/>
        <end position="88"/>
    </location>
</feature>
<accession>A0A8J4Y939</accession>
<evidence type="ECO:0000313" key="5">
    <source>
        <dbReference type="Proteomes" id="UP000770661"/>
    </source>
</evidence>
<evidence type="ECO:0000256" key="2">
    <source>
        <dbReference type="SAM" id="MobiDB-lite"/>
    </source>
</evidence>
<evidence type="ECO:0000259" key="3">
    <source>
        <dbReference type="SMART" id="SM01218"/>
    </source>
</evidence>
<dbReference type="Proteomes" id="UP000770661">
    <property type="component" value="Unassembled WGS sequence"/>
</dbReference>
<sequence length="158" mass="17092">MQGRVRGGAVAECKYPSCSLPGQLCFHCHRPTCMYMFGRPTTEPNPALTKLIRGARGGKFVRSRGTRGIQAGRGMLRGSLRGRTSTGTQGRGGFRGRGRGGRIARGGRGSRGGRAAANGKVADNCTREELDHQLDEYMSKTKTALDTELDQYMKDAPE</sequence>
<organism evidence="4 5">
    <name type="scientific">Chionoecetes opilio</name>
    <name type="common">Atlantic snow crab</name>
    <name type="synonym">Cancer opilio</name>
    <dbReference type="NCBI Taxonomy" id="41210"/>
    <lineage>
        <taxon>Eukaryota</taxon>
        <taxon>Metazoa</taxon>
        <taxon>Ecdysozoa</taxon>
        <taxon>Arthropoda</taxon>
        <taxon>Crustacea</taxon>
        <taxon>Multicrustacea</taxon>
        <taxon>Malacostraca</taxon>
        <taxon>Eumalacostraca</taxon>
        <taxon>Eucarida</taxon>
        <taxon>Decapoda</taxon>
        <taxon>Pleocyemata</taxon>
        <taxon>Brachyura</taxon>
        <taxon>Eubrachyura</taxon>
        <taxon>Majoidea</taxon>
        <taxon>Majidae</taxon>
        <taxon>Chionoecetes</taxon>
    </lineage>
</organism>
<proteinExistence type="predicted"/>
<reference evidence="4" key="1">
    <citation type="submission" date="2020-07" db="EMBL/GenBank/DDBJ databases">
        <title>The High-quality genome of the commercially important snow crab, Chionoecetes opilio.</title>
        <authorList>
            <person name="Jeong J.-H."/>
            <person name="Ryu S."/>
        </authorList>
    </citation>
    <scope>NUCLEOTIDE SEQUENCE</scope>
    <source>
        <strain evidence="4">MADBK_172401_WGS</strain>
        <tissue evidence="4">Digestive gland</tissue>
    </source>
</reference>
<keyword evidence="1" id="KW-0694">RNA-binding</keyword>
<protein>
    <submittedName>
        <fullName evidence="4">Chromatin target of PRMT1 protein</fullName>
    </submittedName>
</protein>
<dbReference type="Pfam" id="PF13865">
    <property type="entry name" value="FoP_duplication"/>
    <property type="match status" value="1"/>
</dbReference>
<keyword evidence="5" id="KW-1185">Reference proteome</keyword>
<dbReference type="OrthoDB" id="446014at2759"/>
<feature type="region of interest" description="Disordered" evidence="2">
    <location>
        <begin position="78"/>
        <end position="120"/>
    </location>
</feature>
<dbReference type="InterPro" id="IPR025715">
    <property type="entry name" value="FoP_C"/>
</dbReference>
<evidence type="ECO:0000256" key="1">
    <source>
        <dbReference type="ARBA" id="ARBA00022884"/>
    </source>
</evidence>
<feature type="domain" description="Chromatin target of PRMT1 protein C-terminal" evidence="3">
    <location>
        <begin position="65"/>
        <end position="156"/>
    </location>
</feature>
<dbReference type="EMBL" id="JACEEZ010013848">
    <property type="protein sequence ID" value="KAG0719834.1"/>
    <property type="molecule type" value="Genomic_DNA"/>
</dbReference>
<comment type="caution">
    <text evidence="4">The sequence shown here is derived from an EMBL/GenBank/DDBJ whole genome shotgun (WGS) entry which is preliminary data.</text>
</comment>